<keyword evidence="3" id="KW-1185">Reference proteome</keyword>
<evidence type="ECO:0000313" key="2">
    <source>
        <dbReference type="EMBL" id="CAI2368169.1"/>
    </source>
</evidence>
<dbReference type="Proteomes" id="UP001295684">
    <property type="component" value="Unassembled WGS sequence"/>
</dbReference>
<reference evidence="2" key="1">
    <citation type="submission" date="2023-07" db="EMBL/GenBank/DDBJ databases">
        <authorList>
            <consortium name="AG Swart"/>
            <person name="Singh M."/>
            <person name="Singh A."/>
            <person name="Seah K."/>
            <person name="Emmerich C."/>
        </authorList>
    </citation>
    <scope>NUCLEOTIDE SEQUENCE</scope>
    <source>
        <strain evidence="2">DP1</strain>
    </source>
</reference>
<accession>A0AAD1X9J1</accession>
<name>A0AAD1X9J1_EUPCR</name>
<dbReference type="EMBL" id="CAMPGE010009298">
    <property type="protein sequence ID" value="CAI2368169.1"/>
    <property type="molecule type" value="Genomic_DNA"/>
</dbReference>
<feature type="compositionally biased region" description="Basic and acidic residues" evidence="1">
    <location>
        <begin position="224"/>
        <end position="252"/>
    </location>
</feature>
<protein>
    <submittedName>
        <fullName evidence="2">Uncharacterized protein</fullName>
    </submittedName>
</protein>
<evidence type="ECO:0000313" key="3">
    <source>
        <dbReference type="Proteomes" id="UP001295684"/>
    </source>
</evidence>
<evidence type="ECO:0000256" key="1">
    <source>
        <dbReference type="SAM" id="MobiDB-lite"/>
    </source>
</evidence>
<feature type="compositionally biased region" description="Basic and acidic residues" evidence="1">
    <location>
        <begin position="189"/>
        <end position="201"/>
    </location>
</feature>
<sequence length="324" mass="37069">MSKANLLPENYATSKGIPGKKIYQSEKMKPSISNSFIKNQTAQMKNAGHTKGYQFTMGNNHNKKASEIRSQMESSLALPKIGKQFEFKAKRRKFESRKKDFHLQRREKSAIQKISMEGLSYQKKQDSSTRNDGAQVLERDQNNFCDDEPYSRTIKDGKIEYNTKIRNEKSKCAPKLAKISKVISSSKKGVRDREMSPDSRKVASLMNSSSSYKRRSTQSSQAKKIKDPKESDKNIGKDGDMNSKKNNPDKILDSIIQSRCLTKDRDMVETEKDKINSCKMNKFKKLASKDDYGDTQVMTHQNYSRKGSRIRKSLSSSAQKREKL</sequence>
<comment type="caution">
    <text evidence="2">The sequence shown here is derived from an EMBL/GenBank/DDBJ whole genome shotgun (WGS) entry which is preliminary data.</text>
</comment>
<feature type="region of interest" description="Disordered" evidence="1">
    <location>
        <begin position="297"/>
        <end position="324"/>
    </location>
</feature>
<dbReference type="AlphaFoldDB" id="A0AAD1X9J1"/>
<proteinExistence type="predicted"/>
<organism evidence="2 3">
    <name type="scientific">Euplotes crassus</name>
    <dbReference type="NCBI Taxonomy" id="5936"/>
    <lineage>
        <taxon>Eukaryota</taxon>
        <taxon>Sar</taxon>
        <taxon>Alveolata</taxon>
        <taxon>Ciliophora</taxon>
        <taxon>Intramacronucleata</taxon>
        <taxon>Spirotrichea</taxon>
        <taxon>Hypotrichia</taxon>
        <taxon>Euplotida</taxon>
        <taxon>Euplotidae</taxon>
        <taxon>Moneuplotes</taxon>
    </lineage>
</organism>
<feature type="region of interest" description="Disordered" evidence="1">
    <location>
        <begin position="116"/>
        <end position="149"/>
    </location>
</feature>
<feature type="region of interest" description="Disordered" evidence="1">
    <location>
        <begin position="180"/>
        <end position="252"/>
    </location>
</feature>
<gene>
    <name evidence="2" type="ORF">ECRASSUSDP1_LOCUS9459</name>
</gene>